<reference evidence="1 2" key="1">
    <citation type="journal article" date="2014" name="Science">
        <title>Plant genetics. Early allopolyploid evolution in the post-Neolithic Brassica napus oilseed genome.</title>
        <authorList>
            <person name="Chalhoub B."/>
            <person name="Denoeud F."/>
            <person name="Liu S."/>
            <person name="Parkin I.A."/>
            <person name="Tang H."/>
            <person name="Wang X."/>
            <person name="Chiquet J."/>
            <person name="Belcram H."/>
            <person name="Tong C."/>
            <person name="Samans B."/>
            <person name="Correa M."/>
            <person name="Da Silva C."/>
            <person name="Just J."/>
            <person name="Falentin C."/>
            <person name="Koh C.S."/>
            <person name="Le Clainche I."/>
            <person name="Bernard M."/>
            <person name="Bento P."/>
            <person name="Noel B."/>
            <person name="Labadie K."/>
            <person name="Alberti A."/>
            <person name="Charles M."/>
            <person name="Arnaud D."/>
            <person name="Guo H."/>
            <person name="Daviaud C."/>
            <person name="Alamery S."/>
            <person name="Jabbari K."/>
            <person name="Zhao M."/>
            <person name="Edger P.P."/>
            <person name="Chelaifa H."/>
            <person name="Tack D."/>
            <person name="Lassalle G."/>
            <person name="Mestiri I."/>
            <person name="Schnel N."/>
            <person name="Le Paslier M.C."/>
            <person name="Fan G."/>
            <person name="Renault V."/>
            <person name="Bayer P.E."/>
            <person name="Golicz A.A."/>
            <person name="Manoli S."/>
            <person name="Lee T.H."/>
            <person name="Thi V.H."/>
            <person name="Chalabi S."/>
            <person name="Hu Q."/>
            <person name="Fan C."/>
            <person name="Tollenaere R."/>
            <person name="Lu Y."/>
            <person name="Battail C."/>
            <person name="Shen J."/>
            <person name="Sidebottom C.H."/>
            <person name="Wang X."/>
            <person name="Canaguier A."/>
            <person name="Chauveau A."/>
            <person name="Berard A."/>
            <person name="Deniot G."/>
            <person name="Guan M."/>
            <person name="Liu Z."/>
            <person name="Sun F."/>
            <person name="Lim Y.P."/>
            <person name="Lyons E."/>
            <person name="Town C.D."/>
            <person name="Bancroft I."/>
            <person name="Wang X."/>
            <person name="Meng J."/>
            <person name="Ma J."/>
            <person name="Pires J.C."/>
            <person name="King G.J."/>
            <person name="Brunel D."/>
            <person name="Delourme R."/>
            <person name="Renard M."/>
            <person name="Aury J.M."/>
            <person name="Adams K.L."/>
            <person name="Batley J."/>
            <person name="Snowdon R.J."/>
            <person name="Tost J."/>
            <person name="Edwards D."/>
            <person name="Zhou Y."/>
            <person name="Hua W."/>
            <person name="Sharpe A.G."/>
            <person name="Paterson A.H."/>
            <person name="Guan C."/>
            <person name="Wincker P."/>
        </authorList>
    </citation>
    <scope>NUCLEOTIDE SEQUENCE [LARGE SCALE GENOMIC DNA]</scope>
    <source>
        <strain evidence="2">cv. Darmor-bzh</strain>
    </source>
</reference>
<protein>
    <submittedName>
        <fullName evidence="1">BnaCnng37850D protein</fullName>
    </submittedName>
</protein>
<accession>A0A078J854</accession>
<dbReference type="EMBL" id="LK033999">
    <property type="protein sequence ID" value="CDY61467.1"/>
    <property type="molecule type" value="Genomic_DNA"/>
</dbReference>
<name>A0A078J854_BRANA</name>
<dbReference type="PaxDb" id="3708-A0A078J854"/>
<evidence type="ECO:0000313" key="1">
    <source>
        <dbReference type="EMBL" id="CDY61467.1"/>
    </source>
</evidence>
<dbReference type="Proteomes" id="UP000028999">
    <property type="component" value="Unassembled WGS sequence"/>
</dbReference>
<dbReference type="AlphaFoldDB" id="A0A078J854"/>
<organism evidence="1 2">
    <name type="scientific">Brassica napus</name>
    <name type="common">Rape</name>
    <dbReference type="NCBI Taxonomy" id="3708"/>
    <lineage>
        <taxon>Eukaryota</taxon>
        <taxon>Viridiplantae</taxon>
        <taxon>Streptophyta</taxon>
        <taxon>Embryophyta</taxon>
        <taxon>Tracheophyta</taxon>
        <taxon>Spermatophyta</taxon>
        <taxon>Magnoliopsida</taxon>
        <taxon>eudicotyledons</taxon>
        <taxon>Gunneridae</taxon>
        <taxon>Pentapetalae</taxon>
        <taxon>rosids</taxon>
        <taxon>malvids</taxon>
        <taxon>Brassicales</taxon>
        <taxon>Brassicaceae</taxon>
        <taxon>Brassiceae</taxon>
        <taxon>Brassica</taxon>
    </lineage>
</organism>
<proteinExistence type="predicted"/>
<dbReference type="Gramene" id="CDY61467">
    <property type="protein sequence ID" value="CDY61467"/>
    <property type="gene ID" value="GSBRNA2T00033876001"/>
</dbReference>
<gene>
    <name evidence="1" type="primary">BnaCnng37850D</name>
    <name evidence="1" type="ORF">GSBRNA2T00033876001</name>
</gene>
<evidence type="ECO:0000313" key="2">
    <source>
        <dbReference type="Proteomes" id="UP000028999"/>
    </source>
</evidence>
<sequence length="48" mass="5365">MTRVRGSRSFSLSLFPVDVVLRLVSEVHAPSHSHSSRWTSSCKSCSFI</sequence>
<keyword evidence="2" id="KW-1185">Reference proteome</keyword>